<evidence type="ECO:0000313" key="10">
    <source>
        <dbReference type="Proteomes" id="UP000232164"/>
    </source>
</evidence>
<dbReference type="PROSITE" id="PS51379">
    <property type="entry name" value="4FE4S_FER_2"/>
    <property type="match status" value="1"/>
</dbReference>
<dbReference type="Pfam" id="PF13746">
    <property type="entry name" value="Fer4_18"/>
    <property type="match status" value="1"/>
</dbReference>
<dbReference type="InterPro" id="IPR013783">
    <property type="entry name" value="Ig-like_fold"/>
</dbReference>
<dbReference type="InterPro" id="IPR051684">
    <property type="entry name" value="Electron_Trans/Redox"/>
</dbReference>
<evidence type="ECO:0000256" key="2">
    <source>
        <dbReference type="ARBA" id="ARBA00022485"/>
    </source>
</evidence>
<dbReference type="GO" id="GO:0005886">
    <property type="term" value="C:plasma membrane"/>
    <property type="evidence" value="ECO:0007669"/>
    <property type="project" value="TreeGrafter"/>
</dbReference>
<dbReference type="SUPFAM" id="SSF54862">
    <property type="entry name" value="4Fe-4S ferredoxins"/>
    <property type="match status" value="1"/>
</dbReference>
<dbReference type="RefSeq" id="WP_100770324.1">
    <property type="nucleotide sequence ID" value="NZ_PIQN01000001.1"/>
</dbReference>
<dbReference type="InterPro" id="IPR014116">
    <property type="entry name" value="Cyt_c_oxidase_cbb3_FixG"/>
</dbReference>
<accession>A0A2N0DHJ6</accession>
<dbReference type="STRING" id="1041146.GCA_000427985_06373"/>
<evidence type="ECO:0000256" key="3">
    <source>
        <dbReference type="ARBA" id="ARBA00022723"/>
    </source>
</evidence>
<feature type="transmembrane region" description="Helical" evidence="7">
    <location>
        <begin position="177"/>
        <end position="195"/>
    </location>
</feature>
<dbReference type="Gene3D" id="2.60.40.10">
    <property type="entry name" value="Immunoglobulins"/>
    <property type="match status" value="1"/>
</dbReference>
<feature type="transmembrane region" description="Helical" evidence="7">
    <location>
        <begin position="51"/>
        <end position="69"/>
    </location>
</feature>
<keyword evidence="6" id="KW-0411">Iron-sulfur</keyword>
<protein>
    <submittedName>
        <fullName evidence="9">Cytochrome c oxidase accessory protein CcoG</fullName>
    </submittedName>
</protein>
<reference evidence="9 10" key="1">
    <citation type="submission" date="2017-11" db="EMBL/GenBank/DDBJ databases">
        <authorList>
            <person name="Han C.G."/>
        </authorList>
    </citation>
    <scope>NUCLEOTIDE SEQUENCE [LARGE SCALE GENOMIC DNA]</scope>
    <source>
        <strain evidence="9 10">HCNT1</strain>
    </source>
</reference>
<evidence type="ECO:0000256" key="7">
    <source>
        <dbReference type="SAM" id="Phobius"/>
    </source>
</evidence>
<dbReference type="InterPro" id="IPR017896">
    <property type="entry name" value="4Fe4S_Fe-S-bd"/>
</dbReference>
<keyword evidence="7" id="KW-0472">Membrane</keyword>
<evidence type="ECO:0000256" key="5">
    <source>
        <dbReference type="ARBA" id="ARBA00023004"/>
    </source>
</evidence>
<gene>
    <name evidence="9" type="primary">ccoG</name>
    <name evidence="9" type="ORF">CWR43_00435</name>
</gene>
<comment type="caution">
    <text evidence="9">The sequence shown here is derived from an EMBL/GenBank/DDBJ whole genome shotgun (WGS) entry which is preliminary data.</text>
</comment>
<dbReference type="Gene3D" id="1.10.1060.10">
    <property type="entry name" value="Alpha-helical ferredoxin"/>
    <property type="match status" value="1"/>
</dbReference>
<feature type="transmembrane region" description="Helical" evidence="7">
    <location>
        <begin position="211"/>
        <end position="230"/>
    </location>
</feature>
<dbReference type="Proteomes" id="UP000232164">
    <property type="component" value="Unassembled WGS sequence"/>
</dbReference>
<keyword evidence="5" id="KW-0408">Iron</keyword>
<sequence length="525" mass="58096">MNLYTAPSPSDNKTVEHLHVEPVNAARNRQPLYAARKKVYPKRAEGRFRRFKWIVMLITLGIYYLSPWLRWDRGPYAPDQAVLVDLSSRRFFFFFIEIWPQEFFYVAGLLVMAGFGLFLVTSAVGRAWCGYACPQTVWVDLFLVIERAIEGDRNARIKLDNAPWSAGKLVKRVIKHASWLVVGAATGGAWIFYFADAPTLALSFLNGQAPSVAYATVATLTATTYVLGGLMREQVCTYMCPWPRIQGAMLDENSLVVTYNDWRGEPRSRHAKKAALSGQAVGDCVDCNACVAVCPMGIDIRDGQQMECITCALCIDACDGVMDKLNKPRGLIAYATLSEYAANMALATDNGKIGVQPQRVRDDGGAFVAAVRHFNWRVIVRPRVIFYAAVWAAAGVGMLVHLALRERLDLNVVHDRNPQFVLESDGSVRNGYTLRILNMLPQPRTIALHLEGMDGATMRIPELSTGEGRKFMIETKPDTAMALKVFVTAKNATSAVSEFLFVANDPAGTDSSVYKAAFNAPGARK</sequence>
<dbReference type="AlphaFoldDB" id="A0A2N0DHJ6"/>
<evidence type="ECO:0000256" key="4">
    <source>
        <dbReference type="ARBA" id="ARBA00022982"/>
    </source>
</evidence>
<dbReference type="NCBIfam" id="TIGR02745">
    <property type="entry name" value="ccoG_rdxA_fixG"/>
    <property type="match status" value="1"/>
</dbReference>
<dbReference type="GO" id="GO:0051539">
    <property type="term" value="F:4 iron, 4 sulfur cluster binding"/>
    <property type="evidence" value="ECO:0007669"/>
    <property type="project" value="UniProtKB-KW"/>
</dbReference>
<dbReference type="EMBL" id="PIQN01000001">
    <property type="protein sequence ID" value="PKA45563.1"/>
    <property type="molecule type" value="Genomic_DNA"/>
</dbReference>
<keyword evidence="4" id="KW-0249">Electron transport</keyword>
<keyword evidence="3" id="KW-0479">Metal-binding</keyword>
<keyword evidence="7" id="KW-0812">Transmembrane</keyword>
<feature type="domain" description="4Fe-4S ferredoxin-type" evidence="8">
    <location>
        <begin position="274"/>
        <end position="303"/>
    </location>
</feature>
<evidence type="ECO:0000256" key="1">
    <source>
        <dbReference type="ARBA" id="ARBA00022448"/>
    </source>
</evidence>
<dbReference type="GO" id="GO:0046872">
    <property type="term" value="F:metal ion binding"/>
    <property type="evidence" value="ECO:0007669"/>
    <property type="project" value="UniProtKB-KW"/>
</dbReference>
<evidence type="ECO:0000256" key="6">
    <source>
        <dbReference type="ARBA" id="ARBA00023014"/>
    </source>
</evidence>
<dbReference type="PANTHER" id="PTHR30176:SF3">
    <property type="entry name" value="FERREDOXIN-TYPE PROTEIN NAPH"/>
    <property type="match status" value="1"/>
</dbReference>
<reference evidence="9 10" key="2">
    <citation type="submission" date="2017-12" db="EMBL/GenBank/DDBJ databases">
        <title>Genome sequence of Rhizobium sullae HCNT1 isolated from Sulla coronaria nodules and featuring peculiar denitrification phenotypes.</title>
        <authorList>
            <person name="De Diego-Diaz B."/>
            <person name="Treu L."/>
            <person name="Campanaro S."/>
            <person name="Da Silva Duarte V."/>
            <person name="Basaglia M."/>
            <person name="Favaro L."/>
            <person name="Casella S."/>
            <person name="Squartini A."/>
        </authorList>
    </citation>
    <scope>NUCLEOTIDE SEQUENCE [LARGE SCALE GENOMIC DNA]</scope>
    <source>
        <strain evidence="9 10">HCNT1</strain>
    </source>
</reference>
<dbReference type="InterPro" id="IPR017900">
    <property type="entry name" value="4Fe4S_Fe_S_CS"/>
</dbReference>
<evidence type="ECO:0000259" key="8">
    <source>
        <dbReference type="PROSITE" id="PS51379"/>
    </source>
</evidence>
<feature type="transmembrane region" description="Helical" evidence="7">
    <location>
        <begin position="103"/>
        <end position="124"/>
    </location>
</feature>
<dbReference type="Pfam" id="PF12801">
    <property type="entry name" value="Fer4_5"/>
    <property type="match status" value="1"/>
</dbReference>
<dbReference type="PROSITE" id="PS00198">
    <property type="entry name" value="4FE4S_FER_1"/>
    <property type="match status" value="1"/>
</dbReference>
<dbReference type="Pfam" id="PF11614">
    <property type="entry name" value="FixG_C"/>
    <property type="match status" value="1"/>
</dbReference>
<keyword evidence="7" id="KW-1133">Transmembrane helix</keyword>
<dbReference type="PANTHER" id="PTHR30176">
    <property type="entry name" value="FERREDOXIN-TYPE PROTEIN NAPH"/>
    <property type="match status" value="1"/>
</dbReference>
<dbReference type="InterPro" id="IPR032879">
    <property type="entry name" value="FixG_C"/>
</dbReference>
<feature type="transmembrane region" description="Helical" evidence="7">
    <location>
        <begin position="384"/>
        <end position="404"/>
    </location>
</feature>
<organism evidence="9 10">
    <name type="scientific">Rhizobium sullae</name>
    <name type="common">Rhizobium hedysari</name>
    <dbReference type="NCBI Taxonomy" id="50338"/>
    <lineage>
        <taxon>Bacteria</taxon>
        <taxon>Pseudomonadati</taxon>
        <taxon>Pseudomonadota</taxon>
        <taxon>Alphaproteobacteria</taxon>
        <taxon>Hyphomicrobiales</taxon>
        <taxon>Rhizobiaceae</taxon>
        <taxon>Rhizobium/Agrobacterium group</taxon>
        <taxon>Rhizobium</taxon>
    </lineage>
</organism>
<dbReference type="InterPro" id="IPR009051">
    <property type="entry name" value="Helical_ferredxn"/>
</dbReference>
<keyword evidence="2" id="KW-0004">4Fe-4S</keyword>
<evidence type="ECO:0000313" key="9">
    <source>
        <dbReference type="EMBL" id="PKA45563.1"/>
    </source>
</evidence>
<name>A0A2N0DHJ6_RHISU</name>
<proteinExistence type="predicted"/>
<keyword evidence="1" id="KW-0813">Transport</keyword>